<accession>A0A858BUN9</accession>
<protein>
    <recommendedName>
        <fullName evidence="2">DUF1980 domain-containing protein</fullName>
    </recommendedName>
</protein>
<feature type="signal peptide" evidence="1">
    <location>
        <begin position="1"/>
        <end position="24"/>
    </location>
</feature>
<dbReference type="PROSITE" id="PS51257">
    <property type="entry name" value="PROKAR_LIPOPROTEIN"/>
    <property type="match status" value="1"/>
</dbReference>
<evidence type="ECO:0000313" key="3">
    <source>
        <dbReference type="EMBL" id="QIB68808.1"/>
    </source>
</evidence>
<dbReference type="Proteomes" id="UP000466848">
    <property type="component" value="Chromosome"/>
</dbReference>
<evidence type="ECO:0000259" key="2">
    <source>
        <dbReference type="Pfam" id="PF21537"/>
    </source>
</evidence>
<name>A0A858BUN9_9FIRM</name>
<keyword evidence="4" id="KW-1185">Reference proteome</keyword>
<evidence type="ECO:0000256" key="1">
    <source>
        <dbReference type="SAM" id="SignalP"/>
    </source>
</evidence>
<gene>
    <name evidence="3" type="ORF">Ami103574_05500</name>
</gene>
<dbReference type="Pfam" id="PF21537">
    <property type="entry name" value="DUF1980_C"/>
    <property type="match status" value="1"/>
</dbReference>
<sequence>MKKFTSLLMVCALVALTGCQGGTAGTSGSQNDTGAASDTVAVKTKASAGDTVEIKEKMFLAQLNDIYLNQEDYLGKTIKYEGMFTQYTWEEKGVTYYMVYRQSPGCCGADGQAGFEVVWPEGASAFYPQENDWVEAVGVLETVEEDGYTYLRLSLSSLTVLPTRGAEFVNQ</sequence>
<organism evidence="3 4">
    <name type="scientific">Aminipila butyrica</name>
    <dbReference type="NCBI Taxonomy" id="433296"/>
    <lineage>
        <taxon>Bacteria</taxon>
        <taxon>Bacillati</taxon>
        <taxon>Bacillota</taxon>
        <taxon>Clostridia</taxon>
        <taxon>Peptostreptococcales</taxon>
        <taxon>Anaerovoracaceae</taxon>
        <taxon>Aminipila</taxon>
    </lineage>
</organism>
<dbReference type="InterPro" id="IPR048447">
    <property type="entry name" value="DUF1980_C"/>
</dbReference>
<dbReference type="KEGG" id="abut:Ami103574_05500"/>
<feature type="domain" description="DUF1980" evidence="2">
    <location>
        <begin position="35"/>
        <end position="147"/>
    </location>
</feature>
<feature type="chain" id="PRO_5039522409" description="DUF1980 domain-containing protein" evidence="1">
    <location>
        <begin position="25"/>
        <end position="171"/>
    </location>
</feature>
<proteinExistence type="predicted"/>
<dbReference type="AlphaFoldDB" id="A0A858BUN9"/>
<reference evidence="3 4" key="1">
    <citation type="submission" date="2020-02" db="EMBL/GenBank/DDBJ databases">
        <authorList>
            <person name="Kim Y.B."/>
            <person name="Roh S.W."/>
        </authorList>
    </citation>
    <scope>NUCLEOTIDE SEQUENCE [LARGE SCALE GENOMIC DNA]</scope>
    <source>
        <strain evidence="3 4">DSM 103574</strain>
    </source>
</reference>
<keyword evidence="1" id="KW-0732">Signal</keyword>
<dbReference type="RefSeq" id="WP_163065671.1">
    <property type="nucleotide sequence ID" value="NZ_CP048649.1"/>
</dbReference>
<evidence type="ECO:0000313" key="4">
    <source>
        <dbReference type="Proteomes" id="UP000466848"/>
    </source>
</evidence>
<dbReference type="EMBL" id="CP048649">
    <property type="protein sequence ID" value="QIB68808.1"/>
    <property type="molecule type" value="Genomic_DNA"/>
</dbReference>